<comment type="subcellular location">
    <subcellularLocation>
        <location evidence="2 9">Membrane</location>
        <topology evidence="2 9">Multi-pass membrane protein</topology>
    </subcellularLocation>
</comment>
<evidence type="ECO:0000313" key="11">
    <source>
        <dbReference type="RefSeq" id="XP_017770445.1"/>
    </source>
</evidence>
<keyword evidence="6 9" id="KW-1133">Transmembrane helix</keyword>
<evidence type="ECO:0000256" key="9">
    <source>
        <dbReference type="RuleBase" id="RU363111"/>
    </source>
</evidence>
<keyword evidence="5 9" id="KW-0653">Protein transport</keyword>
<gene>
    <name evidence="11" type="primary">LOC108558137</name>
</gene>
<keyword evidence="4 9" id="KW-0812">Transmembrane</keyword>
<evidence type="ECO:0000256" key="8">
    <source>
        <dbReference type="ARBA" id="ARBA00025800"/>
    </source>
</evidence>
<dbReference type="InterPro" id="IPR007305">
    <property type="entry name" value="Vesicle_transpt_Got1/SFT2"/>
</dbReference>
<proteinExistence type="inferred from homology"/>
<evidence type="ECO:0000256" key="1">
    <source>
        <dbReference type="ARBA" id="ARBA00003566"/>
    </source>
</evidence>
<name>A0ABM1M795_NICVS</name>
<dbReference type="RefSeq" id="XP_017770445.1">
    <property type="nucleotide sequence ID" value="XM_017914956.1"/>
</dbReference>
<feature type="transmembrane region" description="Helical" evidence="9">
    <location>
        <begin position="131"/>
        <end position="149"/>
    </location>
</feature>
<reference evidence="11" key="1">
    <citation type="submission" date="2025-08" db="UniProtKB">
        <authorList>
            <consortium name="RefSeq"/>
        </authorList>
    </citation>
    <scope>IDENTIFICATION</scope>
    <source>
        <tissue evidence="11">Whole Larva</tissue>
    </source>
</reference>
<keyword evidence="10" id="KW-1185">Reference proteome</keyword>
<evidence type="ECO:0000256" key="7">
    <source>
        <dbReference type="ARBA" id="ARBA00023136"/>
    </source>
</evidence>
<keyword evidence="7 9" id="KW-0472">Membrane</keyword>
<evidence type="ECO:0000256" key="4">
    <source>
        <dbReference type="ARBA" id="ARBA00022692"/>
    </source>
</evidence>
<comment type="similarity">
    <text evidence="8 9">Belongs to the SFT2 family.</text>
</comment>
<evidence type="ECO:0000256" key="3">
    <source>
        <dbReference type="ARBA" id="ARBA00022448"/>
    </source>
</evidence>
<dbReference type="GeneID" id="108558137"/>
<evidence type="ECO:0000313" key="10">
    <source>
        <dbReference type="Proteomes" id="UP000695000"/>
    </source>
</evidence>
<dbReference type="Pfam" id="PF04178">
    <property type="entry name" value="Got1"/>
    <property type="match status" value="1"/>
</dbReference>
<evidence type="ECO:0000256" key="2">
    <source>
        <dbReference type="ARBA" id="ARBA00004141"/>
    </source>
</evidence>
<dbReference type="Proteomes" id="UP000695000">
    <property type="component" value="Unplaced"/>
</dbReference>
<evidence type="ECO:0000256" key="5">
    <source>
        <dbReference type="ARBA" id="ARBA00022927"/>
    </source>
</evidence>
<dbReference type="InterPro" id="IPR011691">
    <property type="entry name" value="Vesicle_transpt_SFT2"/>
</dbReference>
<feature type="transmembrane region" description="Helical" evidence="9">
    <location>
        <begin position="155"/>
        <end position="176"/>
    </location>
</feature>
<feature type="transmembrane region" description="Helical" evidence="9">
    <location>
        <begin position="97"/>
        <end position="119"/>
    </location>
</feature>
<keyword evidence="3 9" id="KW-0813">Transport</keyword>
<evidence type="ECO:0000256" key="6">
    <source>
        <dbReference type="ARBA" id="ARBA00022989"/>
    </source>
</evidence>
<organism evidence="10 11">
    <name type="scientific">Nicrophorus vespilloides</name>
    <name type="common">Boreal carrion beetle</name>
    <dbReference type="NCBI Taxonomy" id="110193"/>
    <lineage>
        <taxon>Eukaryota</taxon>
        <taxon>Metazoa</taxon>
        <taxon>Ecdysozoa</taxon>
        <taxon>Arthropoda</taxon>
        <taxon>Hexapoda</taxon>
        <taxon>Insecta</taxon>
        <taxon>Pterygota</taxon>
        <taxon>Neoptera</taxon>
        <taxon>Endopterygota</taxon>
        <taxon>Coleoptera</taxon>
        <taxon>Polyphaga</taxon>
        <taxon>Staphyliniformia</taxon>
        <taxon>Silphidae</taxon>
        <taxon>Nicrophorinae</taxon>
        <taxon>Nicrophorus</taxon>
    </lineage>
</organism>
<dbReference type="PANTHER" id="PTHR23137">
    <property type="entry name" value="VESICLE TRANSPORT PROTEIN-RELATED"/>
    <property type="match status" value="1"/>
</dbReference>
<feature type="transmembrane region" description="Helical" evidence="9">
    <location>
        <begin position="66"/>
        <end position="91"/>
    </location>
</feature>
<sequence length="200" mass="22712">MDLKKDLDQYLLLQSNQKKSFKITLPNIQKPSILNNLLRKEEPEEEGWFQETKKSCCPSLTRMQRIIGFGVCLGMGILCFTLSAMFIPVLLFKARRFSLLFTLGSSFFLMSFSFLWGPMNFFKMLFSKDRLLLSLTYILTLVATLYAALSYQSTPFTVLFAVGQVITLLWMVVINIPGGSTGISMFGRMFSYGVSNTLPI</sequence>
<accession>A0ABM1M795</accession>
<protein>
    <recommendedName>
        <fullName evidence="9">Vesicle transport protein</fullName>
    </recommendedName>
</protein>
<dbReference type="PANTHER" id="PTHR23137:SF36">
    <property type="entry name" value="VESICLE TRANSPORT PROTEIN SFT2C"/>
    <property type="match status" value="1"/>
</dbReference>
<comment type="function">
    <text evidence="1 9">May be involved in fusion of retrograde transport vesicles derived from an endocytic compartment with the Golgi complex.</text>
</comment>